<protein>
    <submittedName>
        <fullName evidence="2">IS6 family transposase</fullName>
    </submittedName>
</protein>
<comment type="caution">
    <text evidence="2">The sequence shown here is derived from an EMBL/GenBank/DDBJ whole genome shotgun (WGS) entry which is preliminary data.</text>
</comment>
<keyword evidence="3" id="KW-1185">Reference proteome</keyword>
<dbReference type="AlphaFoldDB" id="A0A5B0GLI9"/>
<feature type="non-terminal residue" evidence="2">
    <location>
        <position position="27"/>
    </location>
</feature>
<dbReference type="Proteomes" id="UP000325273">
    <property type="component" value="Unassembled WGS sequence"/>
</dbReference>
<accession>A0A5B0GLI9</accession>
<proteinExistence type="predicted"/>
<dbReference type="EMBL" id="VTUZ01000028">
    <property type="protein sequence ID" value="KAA1004383.1"/>
    <property type="molecule type" value="Genomic_DNA"/>
</dbReference>
<evidence type="ECO:0000313" key="2">
    <source>
        <dbReference type="EMBL" id="KAA1004383.1"/>
    </source>
</evidence>
<dbReference type="EMBL" id="VTUZ01000068">
    <property type="protein sequence ID" value="KAA0997970.1"/>
    <property type="molecule type" value="Genomic_DNA"/>
</dbReference>
<gene>
    <name evidence="2" type="ORF">FVF58_32205</name>
    <name evidence="1" type="ORF">FVF58_46840</name>
</gene>
<organism evidence="2 3">
    <name type="scientific">Paraburkholderia panacisoli</name>
    <dbReference type="NCBI Taxonomy" id="2603818"/>
    <lineage>
        <taxon>Bacteria</taxon>
        <taxon>Pseudomonadati</taxon>
        <taxon>Pseudomonadota</taxon>
        <taxon>Betaproteobacteria</taxon>
        <taxon>Burkholderiales</taxon>
        <taxon>Burkholderiaceae</taxon>
        <taxon>Paraburkholderia</taxon>
    </lineage>
</organism>
<name>A0A5B0GLI9_9BURK</name>
<reference evidence="2 3" key="1">
    <citation type="submission" date="2019-08" db="EMBL/GenBank/DDBJ databases">
        <title>Paraburkholderia sp. DCY113.</title>
        <authorList>
            <person name="Kang J."/>
        </authorList>
    </citation>
    <scope>NUCLEOTIDE SEQUENCE [LARGE SCALE GENOMIC DNA]</scope>
    <source>
        <strain evidence="2 3">DCY113</strain>
    </source>
</reference>
<sequence>MKKKKSLYHGHRFPAVVISCAVRWYFR</sequence>
<evidence type="ECO:0000313" key="3">
    <source>
        <dbReference type="Proteomes" id="UP000325273"/>
    </source>
</evidence>
<evidence type="ECO:0000313" key="1">
    <source>
        <dbReference type="EMBL" id="KAA0997970.1"/>
    </source>
</evidence>